<evidence type="ECO:0000313" key="3">
    <source>
        <dbReference type="Proteomes" id="UP000594118"/>
    </source>
</evidence>
<sequence>MLLQPVIVPSAAYAQEATSTLHLDGLSRTPTEAAKNALFDPNDAVLLLLDHQTGLFQSVNDISIEELRRNTVALAKIAEQANIPIFYTASEPDGSNGPIMDELPEAMPNAQYVARKGEISAWDNADFVAAVEATGRKTLLIAGVWTSVCVAFPALQAKAEGYDVFVVMDASGDVSKMASNAAMMRMANEGIVPVTTNSILSETQRTWNRPDAADWGVLYGEVSPGYHAVSESFNRAQEAAQAAE</sequence>
<dbReference type="KEGG" id="pshq:F3W81_01910"/>
<dbReference type="InterPro" id="IPR000868">
    <property type="entry name" value="Isochorismatase-like_dom"/>
</dbReference>
<dbReference type="EMBL" id="CP045201">
    <property type="protein sequence ID" value="QOL83062.1"/>
    <property type="molecule type" value="Genomic_DNA"/>
</dbReference>
<name>A0A7L9WT58_9RHOB</name>
<dbReference type="SUPFAM" id="SSF52499">
    <property type="entry name" value="Isochorismatase-like hydrolases"/>
    <property type="match status" value="1"/>
</dbReference>
<dbReference type="PANTHER" id="PTHR43559:SF2">
    <property type="entry name" value="HOMOLOG OF SLSA IN STM"/>
    <property type="match status" value="1"/>
</dbReference>
<dbReference type="PANTHER" id="PTHR43559">
    <property type="entry name" value="HYDROLASE YCAC-RELATED"/>
    <property type="match status" value="1"/>
</dbReference>
<dbReference type="Pfam" id="PF00857">
    <property type="entry name" value="Isochorismatase"/>
    <property type="match status" value="1"/>
</dbReference>
<dbReference type="Gene3D" id="3.40.50.850">
    <property type="entry name" value="Isochorismatase-like"/>
    <property type="match status" value="1"/>
</dbReference>
<evidence type="ECO:0000259" key="1">
    <source>
        <dbReference type="Pfam" id="PF00857"/>
    </source>
</evidence>
<dbReference type="Proteomes" id="UP000594118">
    <property type="component" value="Chromosome"/>
</dbReference>
<dbReference type="AlphaFoldDB" id="A0A7L9WT58"/>
<evidence type="ECO:0000313" key="2">
    <source>
        <dbReference type="EMBL" id="QOL83062.1"/>
    </source>
</evidence>
<protein>
    <submittedName>
        <fullName evidence="2">Isochorismatase family protein</fullName>
    </submittedName>
</protein>
<gene>
    <name evidence="2" type="ORF">F3W81_01910</name>
</gene>
<dbReference type="InterPro" id="IPR053152">
    <property type="entry name" value="Hydrolase_YcaC-like"/>
</dbReference>
<reference evidence="2 3" key="1">
    <citation type="submission" date="2019-10" db="EMBL/GenBank/DDBJ databases">
        <title>Pseudopuniceibacterium sp. HQ09 islated from Antarctica.</title>
        <authorList>
            <person name="Liao L."/>
            <person name="Su S."/>
            <person name="Chen B."/>
            <person name="Yu Y."/>
        </authorList>
    </citation>
    <scope>NUCLEOTIDE SEQUENCE [LARGE SCALE GENOMIC DNA]</scope>
    <source>
        <strain evidence="2 3">HQ09</strain>
    </source>
</reference>
<feature type="domain" description="Isochorismatase-like" evidence="1">
    <location>
        <begin position="45"/>
        <end position="197"/>
    </location>
</feature>
<accession>A0A7L9WT58</accession>
<proteinExistence type="predicted"/>
<dbReference type="InterPro" id="IPR036380">
    <property type="entry name" value="Isochorismatase-like_sf"/>
</dbReference>
<organism evidence="2 3">
    <name type="scientific">Pseudooceanicola spongiae</name>
    <dbReference type="NCBI Taxonomy" id="2613965"/>
    <lineage>
        <taxon>Bacteria</taxon>
        <taxon>Pseudomonadati</taxon>
        <taxon>Pseudomonadota</taxon>
        <taxon>Alphaproteobacteria</taxon>
        <taxon>Rhodobacterales</taxon>
        <taxon>Paracoccaceae</taxon>
        <taxon>Pseudooceanicola</taxon>
    </lineage>
</organism>
<keyword evidence="3" id="KW-1185">Reference proteome</keyword>